<evidence type="ECO:0000256" key="9">
    <source>
        <dbReference type="SAM" id="Phobius"/>
    </source>
</evidence>
<accession>A0ABT1HQQ2</accession>
<keyword evidence="3" id="KW-0813">Transport</keyword>
<evidence type="ECO:0000313" key="11">
    <source>
        <dbReference type="Proteomes" id="UP001205311"/>
    </source>
</evidence>
<feature type="transmembrane region" description="Helical" evidence="9">
    <location>
        <begin position="343"/>
        <end position="361"/>
    </location>
</feature>
<keyword evidence="11" id="KW-1185">Reference proteome</keyword>
<dbReference type="PANTHER" id="PTHR30472:SF67">
    <property type="entry name" value="PERMEASE OF ABC TRANSPORTER-RELATED"/>
    <property type="match status" value="1"/>
</dbReference>
<evidence type="ECO:0000256" key="2">
    <source>
        <dbReference type="ARBA" id="ARBA00007935"/>
    </source>
</evidence>
<dbReference type="Proteomes" id="UP001205311">
    <property type="component" value="Unassembled WGS sequence"/>
</dbReference>
<dbReference type="Gene3D" id="1.10.3470.10">
    <property type="entry name" value="ABC transporter involved in vitamin B12 uptake, BtuC"/>
    <property type="match status" value="1"/>
</dbReference>
<keyword evidence="4" id="KW-1003">Cell membrane</keyword>
<comment type="subcellular location">
    <subcellularLocation>
        <location evidence="1">Cell membrane</location>
        <topology evidence="1">Multi-pass membrane protein</topology>
    </subcellularLocation>
</comment>
<dbReference type="EMBL" id="JAMTCP010000005">
    <property type="protein sequence ID" value="MCP2257844.1"/>
    <property type="molecule type" value="Genomic_DNA"/>
</dbReference>
<evidence type="ECO:0000256" key="6">
    <source>
        <dbReference type="ARBA" id="ARBA00022989"/>
    </source>
</evidence>
<evidence type="ECO:0000256" key="1">
    <source>
        <dbReference type="ARBA" id="ARBA00004651"/>
    </source>
</evidence>
<dbReference type="PANTHER" id="PTHR30472">
    <property type="entry name" value="FERRIC ENTEROBACTIN TRANSPORT SYSTEM PERMEASE PROTEIN"/>
    <property type="match status" value="1"/>
</dbReference>
<feature type="transmembrane region" description="Helical" evidence="9">
    <location>
        <begin position="275"/>
        <end position="300"/>
    </location>
</feature>
<keyword evidence="5 9" id="KW-0812">Transmembrane</keyword>
<evidence type="ECO:0000256" key="3">
    <source>
        <dbReference type="ARBA" id="ARBA00022448"/>
    </source>
</evidence>
<dbReference type="Pfam" id="PF01032">
    <property type="entry name" value="FecCD"/>
    <property type="match status" value="1"/>
</dbReference>
<protein>
    <submittedName>
        <fullName evidence="10">Iron complex transport system permease protein</fullName>
    </submittedName>
</protein>
<proteinExistence type="inferred from homology"/>
<evidence type="ECO:0000256" key="8">
    <source>
        <dbReference type="SAM" id="MobiDB-lite"/>
    </source>
</evidence>
<keyword evidence="7 9" id="KW-0472">Membrane</keyword>
<gene>
    <name evidence="10" type="ORF">LX15_001530</name>
</gene>
<evidence type="ECO:0000256" key="4">
    <source>
        <dbReference type="ARBA" id="ARBA00022475"/>
    </source>
</evidence>
<organism evidence="10 11">
    <name type="scientific">Streptoalloteichus tenebrarius (strain ATCC 17920 / DSM 40477 / JCM 4838 / CBS 697.72 / NBRC 16177 / NCIMB 11028 / NRRL B-12390 / A12253. 1 / ISP 5477)</name>
    <name type="common">Streptomyces tenebrarius</name>
    <dbReference type="NCBI Taxonomy" id="1933"/>
    <lineage>
        <taxon>Bacteria</taxon>
        <taxon>Bacillati</taxon>
        <taxon>Actinomycetota</taxon>
        <taxon>Actinomycetes</taxon>
        <taxon>Pseudonocardiales</taxon>
        <taxon>Pseudonocardiaceae</taxon>
        <taxon>Streptoalloteichus</taxon>
    </lineage>
</organism>
<keyword evidence="6 9" id="KW-1133">Transmembrane helix</keyword>
<dbReference type="CDD" id="cd06550">
    <property type="entry name" value="TM_ABC_iron-siderophores_like"/>
    <property type="match status" value="1"/>
</dbReference>
<name>A0ABT1HQQ2_STRSD</name>
<feature type="region of interest" description="Disordered" evidence="8">
    <location>
        <begin position="1"/>
        <end position="25"/>
    </location>
</feature>
<dbReference type="InterPro" id="IPR000522">
    <property type="entry name" value="ABC_transptr_permease_BtuC"/>
</dbReference>
<reference evidence="10 11" key="1">
    <citation type="submission" date="2022-06" db="EMBL/GenBank/DDBJ databases">
        <title>Genomic Encyclopedia of Archaeal and Bacterial Type Strains, Phase II (KMG-II): from individual species to whole genera.</title>
        <authorList>
            <person name="Goeker M."/>
        </authorList>
    </citation>
    <scope>NUCLEOTIDE SEQUENCE [LARGE SCALE GENOMIC DNA]</scope>
    <source>
        <strain evidence="10 11">DSM 40477</strain>
    </source>
</reference>
<dbReference type="RefSeq" id="WP_253668786.1">
    <property type="nucleotide sequence ID" value="NZ_JAMTCP010000005.1"/>
</dbReference>
<dbReference type="InterPro" id="IPR037294">
    <property type="entry name" value="ABC_BtuC-like"/>
</dbReference>
<feature type="transmembrane region" description="Helical" evidence="9">
    <location>
        <begin position="183"/>
        <end position="206"/>
    </location>
</feature>
<comment type="caution">
    <text evidence="10">The sequence shown here is derived from an EMBL/GenBank/DDBJ whole genome shotgun (WGS) entry which is preliminary data.</text>
</comment>
<comment type="similarity">
    <text evidence="2">Belongs to the binding-protein-dependent transport system permease family. FecCD subfamily.</text>
</comment>
<feature type="transmembrane region" description="Helical" evidence="9">
    <location>
        <begin position="226"/>
        <end position="246"/>
    </location>
</feature>
<evidence type="ECO:0000256" key="5">
    <source>
        <dbReference type="ARBA" id="ARBA00022692"/>
    </source>
</evidence>
<sequence>MASPPLASSPRREGLAPSGAGSSEPLPRRRPVLPLVLALVVLLVGSVVCGVALGAVSVPFPDVLRFLRAALTGGVIEPADVPQYQIVWQIRLPRVLLAVVVGAGLSAVGVASQALVRNALADPFVLGVSSGAAVGATSVITMGVFASFGIHALSVAAFLGALLATGVVYLAARSPRGLTPLRLVLTGTAMAHGFTAISTILVFFAAHGEAARSAMFWSFGSLGGATWQSLPVAAVVVVLGVGYLLVSARRLNALAMGDETAATLGVDATRMRRELFVVSAAMTGVLVAVSGAVGFVGLMLPHLTRMVVGADHRRVLAVAPLAGGCLLIWVDLAARTLVPPEELPLGVLTAAFGVPLFVVLMRRRGYVFGGR</sequence>
<dbReference type="SUPFAM" id="SSF81345">
    <property type="entry name" value="ABC transporter involved in vitamin B12 uptake, BtuC"/>
    <property type="match status" value="1"/>
</dbReference>
<feature type="transmembrane region" description="Helical" evidence="9">
    <location>
        <begin position="32"/>
        <end position="56"/>
    </location>
</feature>
<evidence type="ECO:0000313" key="10">
    <source>
        <dbReference type="EMBL" id="MCP2257844.1"/>
    </source>
</evidence>
<feature type="transmembrane region" description="Helical" evidence="9">
    <location>
        <begin position="123"/>
        <end position="146"/>
    </location>
</feature>
<feature type="transmembrane region" description="Helical" evidence="9">
    <location>
        <begin position="152"/>
        <end position="171"/>
    </location>
</feature>
<evidence type="ECO:0000256" key="7">
    <source>
        <dbReference type="ARBA" id="ARBA00023136"/>
    </source>
</evidence>
<feature type="transmembrane region" description="Helical" evidence="9">
    <location>
        <begin position="95"/>
        <end position="116"/>
    </location>
</feature>